<keyword evidence="2" id="KW-0964">Secreted</keyword>
<reference evidence="4" key="2">
    <citation type="submission" date="2015-06" db="UniProtKB">
        <authorList>
            <consortium name="EnsemblMetazoa"/>
        </authorList>
    </citation>
    <scope>IDENTIFICATION</scope>
</reference>
<dbReference type="HOGENOM" id="CLU_1043121_0_0_1"/>
<accession>T1H225</accession>
<dbReference type="InterPro" id="IPR035940">
    <property type="entry name" value="CAP_sf"/>
</dbReference>
<name>T1H225_MEGSC</name>
<dbReference type="Gene3D" id="3.40.33.10">
    <property type="entry name" value="CAP"/>
    <property type="match status" value="1"/>
</dbReference>
<dbReference type="EMBL" id="CAQQ02376197">
    <property type="status" value="NOT_ANNOTATED_CDS"/>
    <property type="molecule type" value="Genomic_DNA"/>
</dbReference>
<dbReference type="GO" id="GO:0005576">
    <property type="term" value="C:extracellular region"/>
    <property type="evidence" value="ECO:0007669"/>
    <property type="project" value="UniProtKB-SubCell"/>
</dbReference>
<sequence length="303" mass="34891">MKQMILDFHNDVRNTIACGEPELTNIDGDIFPKAAKMPRLSWNSELQWTANLNAKTCAFHHDCAVTLSHPSAGQNIGMAVSKNATDTLNFLRNTIKGFFAEYLNTPLHVIDKYSPSVISNKFNRQLSNKIKDSELVEDPETLKENAHFAVLVQDKSDDVACSMYSCGKVEDFEYSYYLVCNYGYFNLLNEPVYKTSNISGSECNRNSGYYCCLCQNDDVEDDEILCHPSNINVPHFGKSNLSTNFMELHLYNFEKGANDFKFTPPKYESIQKYFEIYNTFVSREYIEMFSFLQFSLRKWNKHP</sequence>
<dbReference type="EMBL" id="CAQQ02376198">
    <property type="status" value="NOT_ANNOTATED_CDS"/>
    <property type="molecule type" value="Genomic_DNA"/>
</dbReference>
<evidence type="ECO:0000313" key="5">
    <source>
        <dbReference type="Proteomes" id="UP000015102"/>
    </source>
</evidence>
<dbReference type="Pfam" id="PF00188">
    <property type="entry name" value="CAP"/>
    <property type="match status" value="1"/>
</dbReference>
<feature type="domain" description="SCP" evidence="3">
    <location>
        <begin position="2"/>
        <end position="187"/>
    </location>
</feature>
<dbReference type="Proteomes" id="UP000015102">
    <property type="component" value="Unassembled WGS sequence"/>
</dbReference>
<protein>
    <recommendedName>
        <fullName evidence="3">SCP domain-containing protein</fullName>
    </recommendedName>
</protein>
<dbReference type="EnsemblMetazoa" id="MESCA010256-RA">
    <property type="protein sequence ID" value="MESCA010256-PA"/>
    <property type="gene ID" value="MESCA010256"/>
</dbReference>
<dbReference type="CDD" id="cd05380">
    <property type="entry name" value="CAP_euk"/>
    <property type="match status" value="1"/>
</dbReference>
<proteinExistence type="predicted"/>
<comment type="subcellular location">
    <subcellularLocation>
        <location evidence="1">Secreted</location>
    </subcellularLocation>
</comment>
<dbReference type="PANTHER" id="PTHR10334">
    <property type="entry name" value="CYSTEINE-RICH SECRETORY PROTEIN-RELATED"/>
    <property type="match status" value="1"/>
</dbReference>
<evidence type="ECO:0000256" key="1">
    <source>
        <dbReference type="ARBA" id="ARBA00004613"/>
    </source>
</evidence>
<evidence type="ECO:0000256" key="2">
    <source>
        <dbReference type="ARBA" id="ARBA00022525"/>
    </source>
</evidence>
<dbReference type="InterPro" id="IPR014044">
    <property type="entry name" value="CAP_dom"/>
</dbReference>
<dbReference type="SUPFAM" id="SSF55797">
    <property type="entry name" value="PR-1-like"/>
    <property type="match status" value="1"/>
</dbReference>
<organism evidence="4 5">
    <name type="scientific">Megaselia scalaris</name>
    <name type="common">Humpbacked fly</name>
    <name type="synonym">Phora scalaris</name>
    <dbReference type="NCBI Taxonomy" id="36166"/>
    <lineage>
        <taxon>Eukaryota</taxon>
        <taxon>Metazoa</taxon>
        <taxon>Ecdysozoa</taxon>
        <taxon>Arthropoda</taxon>
        <taxon>Hexapoda</taxon>
        <taxon>Insecta</taxon>
        <taxon>Pterygota</taxon>
        <taxon>Neoptera</taxon>
        <taxon>Endopterygota</taxon>
        <taxon>Diptera</taxon>
        <taxon>Brachycera</taxon>
        <taxon>Muscomorpha</taxon>
        <taxon>Platypezoidea</taxon>
        <taxon>Phoridae</taxon>
        <taxon>Megaseliini</taxon>
        <taxon>Megaselia</taxon>
    </lineage>
</organism>
<dbReference type="STRING" id="36166.T1H225"/>
<evidence type="ECO:0000313" key="4">
    <source>
        <dbReference type="EnsemblMetazoa" id="MESCA010256-PA"/>
    </source>
</evidence>
<keyword evidence="5" id="KW-1185">Reference proteome</keyword>
<dbReference type="SMART" id="SM00198">
    <property type="entry name" value="SCP"/>
    <property type="match status" value="1"/>
</dbReference>
<reference evidence="5" key="1">
    <citation type="submission" date="2013-02" db="EMBL/GenBank/DDBJ databases">
        <authorList>
            <person name="Hughes D."/>
        </authorList>
    </citation>
    <scope>NUCLEOTIDE SEQUENCE</scope>
    <source>
        <strain>Durham</strain>
        <strain evidence="5">NC isolate 2 -- Noor lab</strain>
    </source>
</reference>
<dbReference type="AlphaFoldDB" id="T1H225"/>
<evidence type="ECO:0000259" key="3">
    <source>
        <dbReference type="SMART" id="SM00198"/>
    </source>
</evidence>
<dbReference type="InterPro" id="IPR001283">
    <property type="entry name" value="CRISP-related"/>
</dbReference>